<accession>A0A060YK58</accession>
<keyword evidence="3" id="KW-0812">Transmembrane</keyword>
<dbReference type="STRING" id="8022.A0A060YK58"/>
<dbReference type="SMART" id="SM00369">
    <property type="entry name" value="LRR_TYP"/>
    <property type="match status" value="13"/>
</dbReference>
<dbReference type="EMBL" id="FR912535">
    <property type="protein sequence ID" value="CDQ91962.1"/>
    <property type="molecule type" value="Genomic_DNA"/>
</dbReference>
<dbReference type="Proteomes" id="UP000193380">
    <property type="component" value="Unassembled WGS sequence"/>
</dbReference>
<dbReference type="PaxDb" id="8022-A0A060YK58"/>
<sequence length="649" mass="73182">MAAYLWLVLAIVSDVAESLLHPSRQLSHCQVVQNDVYCNDLNLRTVPAKLPHGIQKLDLSRNLLQNLTQEVLSIYTTVHHLNLHSNKIEFIQPGLFKDMTNLQVLDLSSNYLDVFAVLKTSIGPLAAVKRLDLSGNGLYTGMTDFFLSEAPELINLSLNGNSITKVGKETFCGSLALRNIDLHNNVILEIDDGAFDSLIHLSELDLSINSITCITDFNLSQLKVLNLSRNSMECFQTTDSDLEYELLYLDLRENKIHYFPVLPRKNKLIYLDLSRNRLMSINTTGTADEMEHFRDTLMYLNMSYNQINSIPQSFFCSMVSLEHLNISNNCIRTFSVDQESPLNSLKILDLSYNALQKLSFGENTLRSLQELFLQGNVLRNIDSGRFQRLPSIRGLHLQQNYLKVCPSQRKPPQTDHNSQDPSGCVSFASIPSLHILNLSGNSLEVLPPYAFNGTMLRLLDLSLNPGLDIHENSFSGLENFLTHLSLRENHITELNTDLSLLSSLKFVDLSTNKLSALPLWNKEPSIESLNLQNNNLVTLEYDTVVVLERTLKTLYMGSNPLSCCSNPRFLNMLQHSNVVVPDIATVTCHYMENSEIVELNIRSVTQEQCQKLDSKSASIIVIVVMALVLIVVLVVCHLRRRNLNSSFRA</sequence>
<protein>
    <recommendedName>
        <fullName evidence="7">LRRCT domain-containing protein</fullName>
    </recommendedName>
</protein>
<dbReference type="InterPro" id="IPR032675">
    <property type="entry name" value="LRR_dom_sf"/>
</dbReference>
<keyword evidence="2" id="KW-0677">Repeat</keyword>
<dbReference type="SUPFAM" id="SSF52058">
    <property type="entry name" value="L domain-like"/>
    <property type="match status" value="3"/>
</dbReference>
<keyword evidence="1" id="KW-0433">Leucine-rich repeat</keyword>
<dbReference type="PRINTS" id="PR00019">
    <property type="entry name" value="LEURICHRPT"/>
</dbReference>
<keyword evidence="4" id="KW-0732">Signal</keyword>
<feature type="chain" id="PRO_5001596310" description="LRRCT domain-containing protein" evidence="4">
    <location>
        <begin position="19"/>
        <end position="649"/>
    </location>
</feature>
<dbReference type="PANTHER" id="PTHR45712:SF22">
    <property type="entry name" value="INSULIN-LIKE GROWTH FACTOR-BINDING PROTEIN COMPLEX ACID LABILE SUBUNIT"/>
    <property type="match status" value="1"/>
</dbReference>
<name>A0A060YK58_ONCMY</name>
<feature type="transmembrane region" description="Helical" evidence="3">
    <location>
        <begin position="617"/>
        <end position="638"/>
    </location>
</feature>
<feature type="signal peptide" evidence="4">
    <location>
        <begin position="1"/>
        <end position="18"/>
    </location>
</feature>
<dbReference type="AlphaFoldDB" id="A0A060YK58"/>
<dbReference type="InterPro" id="IPR001611">
    <property type="entry name" value="Leu-rich_rpt"/>
</dbReference>
<reference evidence="5" key="2">
    <citation type="submission" date="2014-03" db="EMBL/GenBank/DDBJ databases">
        <authorList>
            <person name="Genoscope - CEA"/>
        </authorList>
    </citation>
    <scope>NUCLEOTIDE SEQUENCE</scope>
</reference>
<evidence type="ECO:0008006" key="7">
    <source>
        <dbReference type="Google" id="ProtNLM"/>
    </source>
</evidence>
<keyword evidence="3" id="KW-0472">Membrane</keyword>
<dbReference type="InterPro" id="IPR050333">
    <property type="entry name" value="SLRP"/>
</dbReference>
<keyword evidence="3" id="KW-1133">Transmembrane helix</keyword>
<dbReference type="InterPro" id="IPR003591">
    <property type="entry name" value="Leu-rich_rpt_typical-subtyp"/>
</dbReference>
<evidence type="ECO:0000313" key="6">
    <source>
        <dbReference type="Proteomes" id="UP000193380"/>
    </source>
</evidence>
<gene>
    <name evidence="5" type="ORF">GSONMT00063647001</name>
</gene>
<evidence type="ECO:0000256" key="1">
    <source>
        <dbReference type="ARBA" id="ARBA00022614"/>
    </source>
</evidence>
<evidence type="ECO:0000256" key="2">
    <source>
        <dbReference type="ARBA" id="ARBA00022737"/>
    </source>
</evidence>
<evidence type="ECO:0000313" key="5">
    <source>
        <dbReference type="EMBL" id="CDQ91962.1"/>
    </source>
</evidence>
<evidence type="ECO:0000256" key="3">
    <source>
        <dbReference type="SAM" id="Phobius"/>
    </source>
</evidence>
<reference evidence="5" key="1">
    <citation type="journal article" date="2014" name="Nat. Commun.">
        <title>The rainbow trout genome provides novel insights into evolution after whole-genome duplication in vertebrates.</title>
        <authorList>
            <person name="Berthelot C."/>
            <person name="Brunet F."/>
            <person name="Chalopin D."/>
            <person name="Juanchich A."/>
            <person name="Bernard M."/>
            <person name="Noel B."/>
            <person name="Bento P."/>
            <person name="Da Silva C."/>
            <person name="Labadie K."/>
            <person name="Alberti A."/>
            <person name="Aury J.M."/>
            <person name="Louis A."/>
            <person name="Dehais P."/>
            <person name="Bardou P."/>
            <person name="Montfort J."/>
            <person name="Klopp C."/>
            <person name="Cabau C."/>
            <person name="Gaspin C."/>
            <person name="Thorgaard G.H."/>
            <person name="Boussaha M."/>
            <person name="Quillet E."/>
            <person name="Guyomard R."/>
            <person name="Galiana D."/>
            <person name="Bobe J."/>
            <person name="Volff J.N."/>
            <person name="Genet C."/>
            <person name="Wincker P."/>
            <person name="Jaillon O."/>
            <person name="Roest Crollius H."/>
            <person name="Guiguen Y."/>
        </authorList>
    </citation>
    <scope>NUCLEOTIDE SEQUENCE [LARGE SCALE GENOMIC DNA]</scope>
</reference>
<evidence type="ECO:0000256" key="4">
    <source>
        <dbReference type="SAM" id="SignalP"/>
    </source>
</evidence>
<dbReference type="PANTHER" id="PTHR45712">
    <property type="entry name" value="AGAP008170-PA"/>
    <property type="match status" value="1"/>
</dbReference>
<organism evidence="5 6">
    <name type="scientific">Oncorhynchus mykiss</name>
    <name type="common">Rainbow trout</name>
    <name type="synonym">Salmo gairdneri</name>
    <dbReference type="NCBI Taxonomy" id="8022"/>
    <lineage>
        <taxon>Eukaryota</taxon>
        <taxon>Metazoa</taxon>
        <taxon>Chordata</taxon>
        <taxon>Craniata</taxon>
        <taxon>Vertebrata</taxon>
        <taxon>Euteleostomi</taxon>
        <taxon>Actinopterygii</taxon>
        <taxon>Neopterygii</taxon>
        <taxon>Teleostei</taxon>
        <taxon>Protacanthopterygii</taxon>
        <taxon>Salmoniformes</taxon>
        <taxon>Salmonidae</taxon>
        <taxon>Salmoninae</taxon>
        <taxon>Oncorhynchus</taxon>
    </lineage>
</organism>
<dbReference type="Gene3D" id="3.80.10.10">
    <property type="entry name" value="Ribonuclease Inhibitor"/>
    <property type="match status" value="4"/>
</dbReference>
<dbReference type="PROSITE" id="PS51450">
    <property type="entry name" value="LRR"/>
    <property type="match status" value="6"/>
</dbReference>
<dbReference type="Pfam" id="PF13855">
    <property type="entry name" value="LRR_8"/>
    <property type="match status" value="4"/>
</dbReference>
<proteinExistence type="predicted"/>